<feature type="region of interest" description="Disordered" evidence="1">
    <location>
        <begin position="45"/>
        <end position="166"/>
    </location>
</feature>
<organism evidence="2 3">
    <name type="scientific">Nocardioides dokdonensis FR1436</name>
    <dbReference type="NCBI Taxonomy" id="1300347"/>
    <lineage>
        <taxon>Bacteria</taxon>
        <taxon>Bacillati</taxon>
        <taxon>Actinomycetota</taxon>
        <taxon>Actinomycetes</taxon>
        <taxon>Propionibacteriales</taxon>
        <taxon>Nocardioidaceae</taxon>
        <taxon>Nocardioides</taxon>
    </lineage>
</organism>
<sequence>MSTSMILLVLAVLVVLALVVVAVVLINQRNSRLRAARAEQAGQLRAQAAAHDGPIAASRDRADEAAGRAAEARREAQIAEREAAEAERLLAQDQARQEDQLRTADHLDPHGEAIPEHPAGATGPVTEAAPAPDDYSPTDPAVDPAMDPAVDPAVDPAIDPDGRHRA</sequence>
<evidence type="ECO:0000313" key="3">
    <source>
        <dbReference type="Proteomes" id="UP000077868"/>
    </source>
</evidence>
<dbReference type="KEGG" id="ndk:I601_0981"/>
<feature type="compositionally biased region" description="Basic and acidic residues" evidence="1">
    <location>
        <begin position="58"/>
        <end position="115"/>
    </location>
</feature>
<feature type="compositionally biased region" description="Low complexity" evidence="1">
    <location>
        <begin position="137"/>
        <end position="159"/>
    </location>
</feature>
<protein>
    <submittedName>
        <fullName evidence="2">Uncharacterized protein</fullName>
    </submittedName>
</protein>
<dbReference type="EMBL" id="CP015079">
    <property type="protein sequence ID" value="ANH37424.1"/>
    <property type="molecule type" value="Genomic_DNA"/>
</dbReference>
<dbReference type="Proteomes" id="UP000077868">
    <property type="component" value="Chromosome"/>
</dbReference>
<evidence type="ECO:0000313" key="2">
    <source>
        <dbReference type="EMBL" id="ANH37424.1"/>
    </source>
</evidence>
<accession>A0A1A9GGR1</accession>
<reference evidence="2 3" key="1">
    <citation type="submission" date="2016-03" db="EMBL/GenBank/DDBJ databases">
        <title>Complete genome sequence of a soil Actinobacterium, Nocardioides dokdonensis FR1436.</title>
        <authorList>
            <person name="Kwon S.-K."/>
            <person name="Kim K."/>
            <person name="Kim J.F."/>
        </authorList>
    </citation>
    <scope>NUCLEOTIDE SEQUENCE [LARGE SCALE GENOMIC DNA]</scope>
    <source>
        <strain evidence="2 3">FR1436</strain>
    </source>
</reference>
<dbReference type="RefSeq" id="WP_068106996.1">
    <property type="nucleotide sequence ID" value="NZ_CP015079.1"/>
</dbReference>
<dbReference type="PATRIC" id="fig|1300347.3.peg.980"/>
<keyword evidence="3" id="KW-1185">Reference proteome</keyword>
<evidence type="ECO:0000256" key="1">
    <source>
        <dbReference type="SAM" id="MobiDB-lite"/>
    </source>
</evidence>
<name>A0A1A9GGR1_9ACTN</name>
<dbReference type="STRING" id="1300347.I601_0981"/>
<dbReference type="AlphaFoldDB" id="A0A1A9GGR1"/>
<proteinExistence type="predicted"/>
<gene>
    <name evidence="2" type="ORF">I601_0981</name>
</gene>